<comment type="caution">
    <text evidence="3">The sequence shown here is derived from an EMBL/GenBank/DDBJ whole genome shotgun (WGS) entry which is preliminary data.</text>
</comment>
<evidence type="ECO:0000313" key="3">
    <source>
        <dbReference type="EMBL" id="OIQ70446.1"/>
    </source>
</evidence>
<dbReference type="CDD" id="cd17242">
    <property type="entry name" value="MobM_relaxase"/>
    <property type="match status" value="1"/>
</dbReference>
<reference evidence="3" key="1">
    <citation type="submission" date="2016-10" db="EMBL/GenBank/DDBJ databases">
        <title>Sequence of Gallionella enrichment culture.</title>
        <authorList>
            <person name="Poehlein A."/>
            <person name="Muehling M."/>
            <person name="Daniel R."/>
        </authorList>
    </citation>
    <scope>NUCLEOTIDE SEQUENCE</scope>
</reference>
<organism evidence="3">
    <name type="scientific">mine drainage metagenome</name>
    <dbReference type="NCBI Taxonomy" id="410659"/>
    <lineage>
        <taxon>unclassified sequences</taxon>
        <taxon>metagenomes</taxon>
        <taxon>ecological metagenomes</taxon>
    </lineage>
</organism>
<accession>A0A1J5PG98</accession>
<dbReference type="Pfam" id="PF01076">
    <property type="entry name" value="Mob_Pre"/>
    <property type="match status" value="1"/>
</dbReference>
<dbReference type="GO" id="GO:0006310">
    <property type="term" value="P:DNA recombination"/>
    <property type="evidence" value="ECO:0007669"/>
    <property type="project" value="InterPro"/>
</dbReference>
<dbReference type="Gene3D" id="3.30.930.30">
    <property type="match status" value="1"/>
</dbReference>
<dbReference type="GO" id="GO:0003677">
    <property type="term" value="F:DNA binding"/>
    <property type="evidence" value="ECO:0007669"/>
    <property type="project" value="InterPro"/>
</dbReference>
<protein>
    <submittedName>
        <fullName evidence="3">Plasmid recombination enzyme</fullName>
    </submittedName>
</protein>
<feature type="compositionally biased region" description="Basic and acidic residues" evidence="2">
    <location>
        <begin position="13"/>
        <end position="24"/>
    </location>
</feature>
<sequence length="353" mass="39820">MTVRYAGASEIRAVSRHEKDREPDGSSAIDLTRSHLNKILYGPATQQEALEDLWALGVKKPTAQAEAPYVQMVLSASSSYFRKEGQGPGEWDQAKLDLWIEKTMKWLRDEYGDDFVHASLHVDEDTPHFHVLIVPTYSKRSRVPGRKKRNETDEEFQLRKLEALSAETVRTAGRASSEYWSRKWARLDARKSYHAAVESLGIGYGRDFVGEDQSSPEHKTTGKWVREEAARLSELGEDLKNKGLQLQQKETDLAKREQRLKANVAQVKSDLDKREAALEKHEDAVSRLLERVKEAIQGISKFFGFNSQSLDKNLKAAEEQLAALKKPDPSPDPFSKTKELPDEPTVGFGGPGF</sequence>
<gene>
    <name evidence="3" type="ORF">GALL_479430</name>
</gene>
<name>A0A1J5PG98_9ZZZZ</name>
<evidence type="ECO:0000256" key="1">
    <source>
        <dbReference type="SAM" id="Coils"/>
    </source>
</evidence>
<dbReference type="InterPro" id="IPR001668">
    <property type="entry name" value="Mob_Pre"/>
</dbReference>
<feature type="compositionally biased region" description="Basic and acidic residues" evidence="2">
    <location>
        <begin position="325"/>
        <end position="341"/>
    </location>
</feature>
<evidence type="ECO:0000256" key="2">
    <source>
        <dbReference type="SAM" id="MobiDB-lite"/>
    </source>
</evidence>
<feature type="region of interest" description="Disordered" evidence="2">
    <location>
        <begin position="1"/>
        <end position="28"/>
    </location>
</feature>
<proteinExistence type="predicted"/>
<feature type="coiled-coil region" evidence="1">
    <location>
        <begin position="264"/>
        <end position="298"/>
    </location>
</feature>
<dbReference type="EMBL" id="MLJW01004200">
    <property type="protein sequence ID" value="OIQ70446.1"/>
    <property type="molecule type" value="Genomic_DNA"/>
</dbReference>
<keyword evidence="1" id="KW-0175">Coiled coil</keyword>
<feature type="region of interest" description="Disordered" evidence="2">
    <location>
        <begin position="323"/>
        <end position="353"/>
    </location>
</feature>
<dbReference type="AlphaFoldDB" id="A0A1J5PG98"/>